<dbReference type="RefSeq" id="WP_061947706.1">
    <property type="nucleotide sequence ID" value="NZ_LTAO01000004.1"/>
</dbReference>
<organism evidence="1 2">
    <name type="scientific">Alkalihalobacillus trypoxylicola</name>
    <dbReference type="NCBI Taxonomy" id="519424"/>
    <lineage>
        <taxon>Bacteria</taxon>
        <taxon>Bacillati</taxon>
        <taxon>Bacillota</taxon>
        <taxon>Bacilli</taxon>
        <taxon>Bacillales</taxon>
        <taxon>Bacillaceae</taxon>
        <taxon>Alkalihalobacillus</taxon>
    </lineage>
</organism>
<sequence>MNSEVKLIGEFLTKNLDVPIYIDELEPNHEIPSIYIPQPSVTNGIDTVSTYNLSYTLNIKVFHTSSVHALEETEKLADAIRNNRMLITIVDGTVQSIGNSFIIRNVEVRGSNQNFASLILNWSSRYQYTKPEFPPLKGVGINNGVKR</sequence>
<protein>
    <recommendedName>
        <fullName evidence="3">Phage portal protein</fullName>
    </recommendedName>
</protein>
<dbReference type="Proteomes" id="UP000075806">
    <property type="component" value="Unassembled WGS sequence"/>
</dbReference>
<evidence type="ECO:0008006" key="3">
    <source>
        <dbReference type="Google" id="ProtNLM"/>
    </source>
</evidence>
<accession>A0A162EWE1</accession>
<comment type="caution">
    <text evidence="1">The sequence shown here is derived from an EMBL/GenBank/DDBJ whole genome shotgun (WGS) entry which is preliminary data.</text>
</comment>
<evidence type="ECO:0000313" key="1">
    <source>
        <dbReference type="EMBL" id="KYG33896.1"/>
    </source>
</evidence>
<keyword evidence="2" id="KW-1185">Reference proteome</keyword>
<reference evidence="1" key="1">
    <citation type="submission" date="2016-02" db="EMBL/GenBank/DDBJ databases">
        <title>Genome sequence of Bacillus trypoxylicola KCTC 13244(T).</title>
        <authorList>
            <person name="Jeong H."/>
            <person name="Park S.-H."/>
            <person name="Choi S.-K."/>
        </authorList>
    </citation>
    <scope>NUCLEOTIDE SEQUENCE [LARGE SCALE GENOMIC DNA]</scope>
    <source>
        <strain evidence="1">KCTC 13244</strain>
    </source>
</reference>
<dbReference type="STRING" id="519424.AZF04_15400"/>
<gene>
    <name evidence="1" type="ORF">AZF04_15400</name>
</gene>
<dbReference type="AlphaFoldDB" id="A0A162EWE1"/>
<dbReference type="OrthoDB" id="2899407at2"/>
<proteinExistence type="predicted"/>
<name>A0A162EWE1_9BACI</name>
<dbReference type="EMBL" id="LTAO01000004">
    <property type="protein sequence ID" value="KYG33896.1"/>
    <property type="molecule type" value="Genomic_DNA"/>
</dbReference>
<evidence type="ECO:0000313" key="2">
    <source>
        <dbReference type="Proteomes" id="UP000075806"/>
    </source>
</evidence>